<dbReference type="SUPFAM" id="SSF48403">
    <property type="entry name" value="Ankyrin repeat"/>
    <property type="match status" value="1"/>
</dbReference>
<keyword evidence="4" id="KW-1185">Reference proteome</keyword>
<evidence type="ECO:0000256" key="1">
    <source>
        <dbReference type="ARBA" id="ARBA00022737"/>
    </source>
</evidence>
<dbReference type="PANTHER" id="PTHR10039:SF5">
    <property type="entry name" value="NACHT DOMAIN-CONTAINING PROTEIN"/>
    <property type="match status" value="1"/>
</dbReference>
<comment type="caution">
    <text evidence="3">The sequence shown here is derived from an EMBL/GenBank/DDBJ whole genome shotgun (WGS) entry which is preliminary data.</text>
</comment>
<dbReference type="SUPFAM" id="SSF53474">
    <property type="entry name" value="alpha/beta-Hydrolases"/>
    <property type="match status" value="1"/>
</dbReference>
<accession>A0ABR2UG21</accession>
<dbReference type="Gene3D" id="3.40.50.1820">
    <property type="entry name" value="alpha/beta hydrolase"/>
    <property type="match status" value="1"/>
</dbReference>
<dbReference type="EMBL" id="JARVKF010000440">
    <property type="protein sequence ID" value="KAK9413454.1"/>
    <property type="molecule type" value="Genomic_DNA"/>
</dbReference>
<organism evidence="3 4">
    <name type="scientific">Seiridium unicorne</name>
    <dbReference type="NCBI Taxonomy" id="138068"/>
    <lineage>
        <taxon>Eukaryota</taxon>
        <taxon>Fungi</taxon>
        <taxon>Dikarya</taxon>
        <taxon>Ascomycota</taxon>
        <taxon>Pezizomycotina</taxon>
        <taxon>Sordariomycetes</taxon>
        <taxon>Xylariomycetidae</taxon>
        <taxon>Amphisphaeriales</taxon>
        <taxon>Sporocadaceae</taxon>
        <taxon>Seiridium</taxon>
    </lineage>
</organism>
<dbReference type="InterPro" id="IPR027417">
    <property type="entry name" value="P-loop_NTPase"/>
</dbReference>
<dbReference type="Gene3D" id="3.40.50.300">
    <property type="entry name" value="P-loop containing nucleotide triphosphate hydrolases"/>
    <property type="match status" value="1"/>
</dbReference>
<dbReference type="PANTHER" id="PTHR10039">
    <property type="entry name" value="AMELOGENIN"/>
    <property type="match status" value="1"/>
</dbReference>
<reference evidence="3 4" key="1">
    <citation type="journal article" date="2024" name="J. Plant Pathol.">
        <title>Sequence and assembly of the genome of Seiridium unicorne, isolate CBS 538.82, causal agent of cypress canker disease.</title>
        <authorList>
            <person name="Scali E."/>
            <person name="Rocca G.D."/>
            <person name="Danti R."/>
            <person name="Garbelotto M."/>
            <person name="Barberini S."/>
            <person name="Baroncelli R."/>
            <person name="Emiliani G."/>
        </authorList>
    </citation>
    <scope>NUCLEOTIDE SEQUENCE [LARGE SCALE GENOMIC DNA]</scope>
    <source>
        <strain evidence="3 4">BM-138-508</strain>
    </source>
</reference>
<gene>
    <name evidence="3" type="ORF">SUNI508_02653</name>
</gene>
<sequence>MDRLVFRLRQLPQDADRLDAVQLLSKSLDIPPSAVHVLSLARSADPWVPSKTATLQFEEAIAVQEILERNEKGNIAKSGDEWIVRVENLKDSLVLDTHFRGLTPLYDPRVHIADCIAISGLSSHPFGSWQSKGASKRFMWIRDALPKSLPAIRPILYGYDTTLVNSNSFQSILDLALGLLNQIKANGWNSPTSKPLVFLAHSLGGIVLKQAFVSLANSMQRDDLLRNAIKGAIFFGVPNLGMEQSHLLAMVNGQPNAAIIADLSVNSQYLCQLDKQFSGIAYLQGVQLYWAYETRKSPTVIRNLEGAWERTGAEEILVTQRSAARGLYQVHSRSHSIFPINENHSNMVKFSENDPDYNIVVDKLVQIVAQLKAVAADISQSLDAPKRDFRLEQIEDKFRNTFDWVYDPQEPGFNRWLQKGAGLFWINGKPGSGKSTLMKFIFQDSRTKELLSDWRTSAVQIHASFFFHYRGTAMQKSFEGLLRSVLTQIVEQCKSLTSYLSQLFGDESINSDFWTLSRLQRGLFQILEQDRVPLHICLFLDALDEYDGRLEPICKFLSDIAQIPQTATKRIQICFSSRPWDIFTREFGDCPGFSLQDFTRDDIRDYCLGSIRNERLSTAVLEDLVPELVERSKGVFLWVKLVVKDLAQAFSINTGKQELESLMRALPTELDEYYAEIIERIPHVHRWTAYAMLEIAVRSRTPLTPSKFISALSYSTLKSHTECVAAYEALRNQYLTRREGIDFESLVRHNSRKHCGGMIEIVGRRTISRDEDDNKSVQVFHQTVEDFVMSPRFKTLVLRDLAKVTIENGNSFLAKLYFEQYILDKMMKPRNWRSIEIPDLEWSFLYAQVAEDTAGRSMRYFWESVPKSLGLEIKTLLGFAVHAGLQLLFSEILAEDPEALKMSTEPLITYILRSSIPSQWVAMARLSLGAGFRMDQDPKAFSYLISRTHEYVEAISHFTTFYLDESVDMSRILLERGQSPEVDVQVVKGRLWVIKCKPLHISPLGVAKLLLEHGANVNALDSRGQTPLDYKFGSEVNAGKRFKGMPIVHYIAHRKHGSDRLRERPSYVERYELICLLVSKGGATRKTQTRTIRSVLQEYAEDGWETEALYRALLPAPTSSSKSFLSRFVKFSQS</sequence>
<evidence type="ECO:0000313" key="3">
    <source>
        <dbReference type="EMBL" id="KAK9413454.1"/>
    </source>
</evidence>
<dbReference type="InterPro" id="IPR029058">
    <property type="entry name" value="AB_hydrolase_fold"/>
</dbReference>
<dbReference type="Proteomes" id="UP001408356">
    <property type="component" value="Unassembled WGS sequence"/>
</dbReference>
<evidence type="ECO:0000259" key="2">
    <source>
        <dbReference type="Pfam" id="PF24883"/>
    </source>
</evidence>
<protein>
    <submittedName>
        <fullName evidence="3">NACHT domain-containing protein</fullName>
    </submittedName>
</protein>
<dbReference type="Gene3D" id="1.25.40.20">
    <property type="entry name" value="Ankyrin repeat-containing domain"/>
    <property type="match status" value="1"/>
</dbReference>
<proteinExistence type="predicted"/>
<name>A0ABR2UG21_9PEZI</name>
<dbReference type="InterPro" id="IPR036770">
    <property type="entry name" value="Ankyrin_rpt-contain_sf"/>
</dbReference>
<keyword evidence="1" id="KW-0677">Repeat</keyword>
<evidence type="ECO:0000313" key="4">
    <source>
        <dbReference type="Proteomes" id="UP001408356"/>
    </source>
</evidence>
<dbReference type="InterPro" id="IPR056884">
    <property type="entry name" value="NPHP3-like_N"/>
</dbReference>
<dbReference type="SUPFAM" id="SSF52540">
    <property type="entry name" value="P-loop containing nucleoside triphosphate hydrolases"/>
    <property type="match status" value="1"/>
</dbReference>
<feature type="domain" description="Nephrocystin 3-like N-terminal" evidence="2">
    <location>
        <begin position="401"/>
        <end position="578"/>
    </location>
</feature>
<dbReference type="Pfam" id="PF24883">
    <property type="entry name" value="NPHP3_N"/>
    <property type="match status" value="1"/>
</dbReference>